<accession>A0A820SHZ6</accession>
<evidence type="ECO:0000313" key="1">
    <source>
        <dbReference type="EMBL" id="CAF4453169.1"/>
    </source>
</evidence>
<proteinExistence type="predicted"/>
<gene>
    <name evidence="1" type="ORF">KXQ929_LOCUS54075</name>
</gene>
<name>A0A820SHZ6_9BILA</name>
<sequence length="45" mass="4697">QHAKGHHTVPDSSVGPGPGRFCFGPGFSLRQVFIGLGPGPAHLYL</sequence>
<evidence type="ECO:0000313" key="2">
    <source>
        <dbReference type="Proteomes" id="UP000663868"/>
    </source>
</evidence>
<feature type="non-terminal residue" evidence="1">
    <location>
        <position position="1"/>
    </location>
</feature>
<dbReference type="AlphaFoldDB" id="A0A820SHZ6"/>
<dbReference type="Proteomes" id="UP000663868">
    <property type="component" value="Unassembled WGS sequence"/>
</dbReference>
<dbReference type="EMBL" id="CAJOBB010031766">
    <property type="protein sequence ID" value="CAF4453169.1"/>
    <property type="molecule type" value="Genomic_DNA"/>
</dbReference>
<reference evidence="1" key="1">
    <citation type="submission" date="2021-02" db="EMBL/GenBank/DDBJ databases">
        <authorList>
            <person name="Nowell W R."/>
        </authorList>
    </citation>
    <scope>NUCLEOTIDE SEQUENCE</scope>
</reference>
<comment type="caution">
    <text evidence="1">The sequence shown here is derived from an EMBL/GenBank/DDBJ whole genome shotgun (WGS) entry which is preliminary data.</text>
</comment>
<protein>
    <submittedName>
        <fullName evidence="1">Uncharacterized protein</fullName>
    </submittedName>
</protein>
<organism evidence="1 2">
    <name type="scientific">Adineta steineri</name>
    <dbReference type="NCBI Taxonomy" id="433720"/>
    <lineage>
        <taxon>Eukaryota</taxon>
        <taxon>Metazoa</taxon>
        <taxon>Spiralia</taxon>
        <taxon>Gnathifera</taxon>
        <taxon>Rotifera</taxon>
        <taxon>Eurotatoria</taxon>
        <taxon>Bdelloidea</taxon>
        <taxon>Adinetida</taxon>
        <taxon>Adinetidae</taxon>
        <taxon>Adineta</taxon>
    </lineage>
</organism>